<dbReference type="Pfam" id="PF07690">
    <property type="entry name" value="MFS_1"/>
    <property type="match status" value="1"/>
</dbReference>
<keyword evidence="3" id="KW-1003">Cell membrane</keyword>
<name>D1BGB2_SANKS</name>
<dbReference type="eggNOG" id="COG0477">
    <property type="taxonomic scope" value="Bacteria"/>
</dbReference>
<evidence type="ECO:0000256" key="2">
    <source>
        <dbReference type="ARBA" id="ARBA00022448"/>
    </source>
</evidence>
<dbReference type="KEGG" id="ske:Sked_37460"/>
<evidence type="ECO:0000256" key="4">
    <source>
        <dbReference type="ARBA" id="ARBA00022692"/>
    </source>
</evidence>
<dbReference type="HOGENOM" id="CLU_000960_28_2_11"/>
<feature type="compositionally biased region" description="Low complexity" evidence="7">
    <location>
        <begin position="14"/>
        <end position="23"/>
    </location>
</feature>
<reference evidence="10 11" key="1">
    <citation type="journal article" date="2009" name="Stand. Genomic Sci.">
        <title>Complete genome sequence of Sanguibacter keddieii type strain (ST-74).</title>
        <authorList>
            <person name="Ivanova N."/>
            <person name="Sikorski J."/>
            <person name="Sims D."/>
            <person name="Brettin T."/>
            <person name="Detter J.C."/>
            <person name="Han C."/>
            <person name="Lapidus A."/>
            <person name="Copeland A."/>
            <person name="Glavina Del Rio T."/>
            <person name="Nolan M."/>
            <person name="Chen F."/>
            <person name="Lucas S."/>
            <person name="Tice H."/>
            <person name="Cheng J.F."/>
            <person name="Bruce D."/>
            <person name="Goodwin L."/>
            <person name="Pitluck S."/>
            <person name="Pati A."/>
            <person name="Mavromatis K."/>
            <person name="Chen A."/>
            <person name="Palaniappan K."/>
            <person name="D'haeseleer P."/>
            <person name="Chain P."/>
            <person name="Bristow J."/>
            <person name="Eisen J.A."/>
            <person name="Markowitz V."/>
            <person name="Hugenholtz P."/>
            <person name="Goker M."/>
            <person name="Pukall R."/>
            <person name="Klenk H.P."/>
            <person name="Kyrpides N.C."/>
        </authorList>
    </citation>
    <scope>NUCLEOTIDE SEQUENCE [LARGE SCALE GENOMIC DNA]</scope>
    <source>
        <strain evidence="11">ATCC 51767 / DSM 10542 / NCFB 3025 / ST-74</strain>
    </source>
</reference>
<evidence type="ECO:0000256" key="3">
    <source>
        <dbReference type="ARBA" id="ARBA00022475"/>
    </source>
</evidence>
<feature type="transmembrane region" description="Helical" evidence="8">
    <location>
        <begin position="210"/>
        <end position="232"/>
    </location>
</feature>
<accession>D1BGB2</accession>
<dbReference type="GO" id="GO:0022857">
    <property type="term" value="F:transmembrane transporter activity"/>
    <property type="evidence" value="ECO:0007669"/>
    <property type="project" value="InterPro"/>
</dbReference>
<feature type="transmembrane region" description="Helical" evidence="8">
    <location>
        <begin position="244"/>
        <end position="263"/>
    </location>
</feature>
<keyword evidence="4 8" id="KW-0812">Transmembrane</keyword>
<evidence type="ECO:0000256" key="7">
    <source>
        <dbReference type="SAM" id="MobiDB-lite"/>
    </source>
</evidence>
<feature type="transmembrane region" description="Helical" evidence="8">
    <location>
        <begin position="348"/>
        <end position="367"/>
    </location>
</feature>
<feature type="transmembrane region" description="Helical" evidence="8">
    <location>
        <begin position="310"/>
        <end position="336"/>
    </location>
</feature>
<feature type="transmembrane region" description="Helical" evidence="8">
    <location>
        <begin position="124"/>
        <end position="143"/>
    </location>
</feature>
<dbReference type="PANTHER" id="PTHR42718">
    <property type="entry name" value="MAJOR FACILITATOR SUPERFAMILY MULTIDRUG TRANSPORTER MFSC"/>
    <property type="match status" value="1"/>
</dbReference>
<evidence type="ECO:0000256" key="8">
    <source>
        <dbReference type="SAM" id="Phobius"/>
    </source>
</evidence>
<feature type="transmembrane region" description="Helical" evidence="8">
    <location>
        <begin position="149"/>
        <end position="170"/>
    </location>
</feature>
<keyword evidence="5 8" id="KW-1133">Transmembrane helix</keyword>
<comment type="subcellular location">
    <subcellularLocation>
        <location evidence="1">Cell membrane</location>
        <topology evidence="1">Multi-pass membrane protein</topology>
    </subcellularLocation>
</comment>
<feature type="domain" description="Major facilitator superfamily (MFS) profile" evidence="9">
    <location>
        <begin position="58"/>
        <end position="543"/>
    </location>
</feature>
<dbReference type="InterPro" id="IPR036259">
    <property type="entry name" value="MFS_trans_sf"/>
</dbReference>
<dbReference type="Gene3D" id="1.20.1720.10">
    <property type="entry name" value="Multidrug resistance protein D"/>
    <property type="match status" value="1"/>
</dbReference>
<feature type="transmembrane region" description="Helical" evidence="8">
    <location>
        <begin position="182"/>
        <end position="204"/>
    </location>
</feature>
<dbReference type="OrthoDB" id="9781469at2"/>
<feature type="transmembrane region" description="Helical" evidence="8">
    <location>
        <begin position="519"/>
        <end position="539"/>
    </location>
</feature>
<evidence type="ECO:0000256" key="5">
    <source>
        <dbReference type="ARBA" id="ARBA00022989"/>
    </source>
</evidence>
<protein>
    <submittedName>
        <fullName evidence="10">Arabinose efflux permease family protein</fullName>
    </submittedName>
</protein>
<feature type="transmembrane region" description="Helical" evidence="8">
    <location>
        <begin position="444"/>
        <end position="465"/>
    </location>
</feature>
<dbReference type="EMBL" id="CP001819">
    <property type="protein sequence ID" value="ACZ23629.1"/>
    <property type="molecule type" value="Genomic_DNA"/>
</dbReference>
<dbReference type="AlphaFoldDB" id="D1BGB2"/>
<proteinExistence type="predicted"/>
<feature type="region of interest" description="Disordered" evidence="7">
    <location>
        <begin position="1"/>
        <end position="50"/>
    </location>
</feature>
<feature type="compositionally biased region" description="Low complexity" evidence="7">
    <location>
        <begin position="29"/>
        <end position="45"/>
    </location>
</feature>
<feature type="transmembrane region" description="Helical" evidence="8">
    <location>
        <begin position="269"/>
        <end position="290"/>
    </location>
</feature>
<evidence type="ECO:0000256" key="1">
    <source>
        <dbReference type="ARBA" id="ARBA00004651"/>
    </source>
</evidence>
<feature type="transmembrane region" description="Helical" evidence="8">
    <location>
        <begin position="374"/>
        <end position="392"/>
    </location>
</feature>
<feature type="transmembrane region" description="Helical" evidence="8">
    <location>
        <begin position="56"/>
        <end position="81"/>
    </location>
</feature>
<organism evidence="10 11">
    <name type="scientific">Sanguibacter keddieii (strain ATCC 51767 / DSM 10542 / NCFB 3025 / ST-74)</name>
    <dbReference type="NCBI Taxonomy" id="446469"/>
    <lineage>
        <taxon>Bacteria</taxon>
        <taxon>Bacillati</taxon>
        <taxon>Actinomycetota</taxon>
        <taxon>Actinomycetes</taxon>
        <taxon>Micrococcales</taxon>
        <taxon>Sanguibacteraceae</taxon>
        <taxon>Sanguibacter</taxon>
    </lineage>
</organism>
<dbReference type="PANTHER" id="PTHR42718:SF47">
    <property type="entry name" value="METHYL VIOLOGEN RESISTANCE PROTEIN SMVA"/>
    <property type="match status" value="1"/>
</dbReference>
<keyword evidence="6 8" id="KW-0472">Membrane</keyword>
<dbReference type="Gene3D" id="1.20.1250.20">
    <property type="entry name" value="MFS general substrate transporter like domains"/>
    <property type="match status" value="1"/>
</dbReference>
<dbReference type="GO" id="GO:0005886">
    <property type="term" value="C:plasma membrane"/>
    <property type="evidence" value="ECO:0007669"/>
    <property type="project" value="UniProtKB-SubCell"/>
</dbReference>
<dbReference type="InterPro" id="IPR011701">
    <property type="entry name" value="MFS"/>
</dbReference>
<dbReference type="InterPro" id="IPR020846">
    <property type="entry name" value="MFS_dom"/>
</dbReference>
<dbReference type="STRING" id="446469.Sked_37460"/>
<dbReference type="CDD" id="cd17321">
    <property type="entry name" value="MFS_MMR_MDR_like"/>
    <property type="match status" value="1"/>
</dbReference>
<dbReference type="SUPFAM" id="SSF103473">
    <property type="entry name" value="MFS general substrate transporter"/>
    <property type="match status" value="1"/>
</dbReference>
<evidence type="ECO:0000256" key="6">
    <source>
        <dbReference type="ARBA" id="ARBA00023136"/>
    </source>
</evidence>
<keyword evidence="11" id="KW-1185">Reference proteome</keyword>
<dbReference type="PROSITE" id="PS50850">
    <property type="entry name" value="MFS"/>
    <property type="match status" value="1"/>
</dbReference>
<gene>
    <name evidence="10" type="ordered locus">Sked_37460</name>
</gene>
<feature type="transmembrane region" description="Helical" evidence="8">
    <location>
        <begin position="398"/>
        <end position="418"/>
    </location>
</feature>
<evidence type="ECO:0000313" key="11">
    <source>
        <dbReference type="Proteomes" id="UP000000322"/>
    </source>
</evidence>
<sequence>MADNPSLHRHDTTDPITPSTTTSARSSKSEPTTPSSTTPPTGSATTPPPRAGRRAWLGLAALMLPVLLVSIDNTVLSFAIPQLSQALSPTASQLLWIVDIYPLMLAGLLVTMGTLGDRVGRRRLLLIGATGFGAVSVYAAFAGDASHLIAARALLGLFGATLMPSTLALLRNLFLDDNQRRLAIAIWASAFSAGSALGPIVGGWLLEHFWWGSIFLINVPVLVVLLVVAPFLLPESRNPGSVRLDPVSVVLSVVSMLPFVFGIKKLASSGISTLGVASLLLGVVLGVVFVRRQVRSRTPLLEVGLFKNRVFSASVLANFMAIFSISGLIFFVSQYLQLVLDLSPMEAGLYLLPGAAATVVMGLAAVVLARVAPIWLLIPTGLLLATAGYLLGTTLTGSSSVGVIVVIFVLVGGGAGLAETLTNDAILASVPPERAGAASGISETAYELGASLGVAILGSVLAAVYRTRLELPAGLDPAVADQAQQTLGGAVSAADGLPAGQADALLEAARSAFAHGVDLTSAIGAVLAFLTAVSIGIALRSAQRATRRAGLVEV</sequence>
<dbReference type="Proteomes" id="UP000000322">
    <property type="component" value="Chromosome"/>
</dbReference>
<keyword evidence="2" id="KW-0813">Transport</keyword>
<evidence type="ECO:0000313" key="10">
    <source>
        <dbReference type="EMBL" id="ACZ23629.1"/>
    </source>
</evidence>
<dbReference type="PRINTS" id="PR01036">
    <property type="entry name" value="TCRTETB"/>
</dbReference>
<feature type="transmembrane region" description="Helical" evidence="8">
    <location>
        <begin position="93"/>
        <end position="112"/>
    </location>
</feature>
<evidence type="ECO:0000259" key="9">
    <source>
        <dbReference type="PROSITE" id="PS50850"/>
    </source>
</evidence>
<feature type="compositionally biased region" description="Basic and acidic residues" evidence="7">
    <location>
        <begin position="1"/>
        <end position="13"/>
    </location>
</feature>
<dbReference type="RefSeq" id="WP_012868697.1">
    <property type="nucleotide sequence ID" value="NC_013521.1"/>
</dbReference>